<evidence type="ECO:0000313" key="3">
    <source>
        <dbReference type="Proteomes" id="UP001337655"/>
    </source>
</evidence>
<gene>
    <name evidence="2" type="ORF">LTR77_000472</name>
</gene>
<evidence type="ECO:0000256" key="1">
    <source>
        <dbReference type="SAM" id="Phobius"/>
    </source>
</evidence>
<feature type="transmembrane region" description="Helical" evidence="1">
    <location>
        <begin position="164"/>
        <end position="182"/>
    </location>
</feature>
<evidence type="ECO:0000313" key="2">
    <source>
        <dbReference type="EMBL" id="KAK5175334.1"/>
    </source>
</evidence>
<reference evidence="2 3" key="1">
    <citation type="submission" date="2023-08" db="EMBL/GenBank/DDBJ databases">
        <title>Black Yeasts Isolated from many extreme environments.</title>
        <authorList>
            <person name="Coleine C."/>
            <person name="Stajich J.E."/>
            <person name="Selbmann L."/>
        </authorList>
    </citation>
    <scope>NUCLEOTIDE SEQUENCE [LARGE SCALE GENOMIC DNA]</scope>
    <source>
        <strain evidence="2 3">CCFEE 5935</strain>
    </source>
</reference>
<keyword evidence="3" id="KW-1185">Reference proteome</keyword>
<accession>A0AAV9PN37</accession>
<keyword evidence="1" id="KW-0472">Membrane</keyword>
<name>A0AAV9PN37_9PEZI</name>
<feature type="transmembrane region" description="Helical" evidence="1">
    <location>
        <begin position="264"/>
        <end position="282"/>
    </location>
</feature>
<feature type="transmembrane region" description="Helical" evidence="1">
    <location>
        <begin position="140"/>
        <end position="158"/>
    </location>
</feature>
<keyword evidence="1" id="KW-0812">Transmembrane</keyword>
<dbReference type="Proteomes" id="UP001337655">
    <property type="component" value="Unassembled WGS sequence"/>
</dbReference>
<dbReference type="GeneID" id="89921822"/>
<protein>
    <recommendedName>
        <fullName evidence="4">ABC transmembrane type-1 domain-containing protein</fullName>
    </recommendedName>
</protein>
<feature type="transmembrane region" description="Helical" evidence="1">
    <location>
        <begin position="20"/>
        <end position="38"/>
    </location>
</feature>
<keyword evidence="1" id="KW-1133">Transmembrane helix</keyword>
<feature type="transmembrane region" description="Helical" evidence="1">
    <location>
        <begin position="240"/>
        <end position="258"/>
    </location>
</feature>
<evidence type="ECO:0008006" key="4">
    <source>
        <dbReference type="Google" id="ProtNLM"/>
    </source>
</evidence>
<dbReference type="EMBL" id="JAVRRT010000001">
    <property type="protein sequence ID" value="KAK5175334.1"/>
    <property type="molecule type" value="Genomic_DNA"/>
</dbReference>
<proteinExistence type="predicted"/>
<dbReference type="AlphaFoldDB" id="A0AAV9PN37"/>
<comment type="caution">
    <text evidence="2">The sequence shown here is derived from an EMBL/GenBank/DDBJ whole genome shotgun (WGS) entry which is preliminary data.</text>
</comment>
<organism evidence="2 3">
    <name type="scientific">Saxophila tyrrhenica</name>
    <dbReference type="NCBI Taxonomy" id="1690608"/>
    <lineage>
        <taxon>Eukaryota</taxon>
        <taxon>Fungi</taxon>
        <taxon>Dikarya</taxon>
        <taxon>Ascomycota</taxon>
        <taxon>Pezizomycotina</taxon>
        <taxon>Dothideomycetes</taxon>
        <taxon>Dothideomycetidae</taxon>
        <taxon>Mycosphaerellales</taxon>
        <taxon>Extremaceae</taxon>
        <taxon>Saxophila</taxon>
    </lineage>
</organism>
<sequence>MERLVSGSLQPLWAFFRNLISHLGISSNAAGLVYLAILHTVPLRSALTGTSSLLDALIICPGAYREHDAPSLNRGEYPACAAMTTGFVFRVENEATVLQLQRFGKPGHLTTLTVQSGSKGPSAGTWHACFFEAMRDTATLCYAATLAMTVCATLMLVHLEELQALLWLAVTILTRLVSVVIFRRRAQPGWKGIVEPGAKGDLLVLLSQDRWIRLRGLVDDIKAVTSGQWLRDMTPLESSAVSATTLVVWLSAGFSTTAGKDGQVVLLALLFCSAGMLGLANLSTRVSCMYGRQLQSKDSPERFERRLDLAEQLIQETGRQDWALRLGMIQPKTADDNHEHELGPKIM</sequence>
<dbReference type="RefSeq" id="XP_064663972.1">
    <property type="nucleotide sequence ID" value="XM_064797738.1"/>
</dbReference>